<evidence type="ECO:0000256" key="1">
    <source>
        <dbReference type="ARBA" id="ARBA00022898"/>
    </source>
</evidence>
<dbReference type="InterPro" id="IPR015422">
    <property type="entry name" value="PyrdxlP-dep_Trfase_small"/>
</dbReference>
<feature type="modified residue" description="N6-(pyridoxal phosphate)lysine" evidence="4">
    <location>
        <position position="188"/>
    </location>
</feature>
<evidence type="ECO:0000256" key="4">
    <source>
        <dbReference type="PIRSR" id="PIRSR000390-2"/>
    </source>
</evidence>
<sequence>MDIPFVDLKTQYKNNKTEIDNAISTVISNSHFIQGEEVKLFEKEFSQYVNAQDCITVNSGTDALILGIKNLQLSTGDEIIIPANTFIATAIGATQNGLKPVFVDIDENDFGINLDDLKKKINSRTKAIIVVHLYGQPDKIDEIKKIIKNSRQKIYLIEDACQAHGALYKNKKVGNFGIFSAFSFYPGKNLGAYGDGGALIVNNSKLAKKLRLAREYGQKKKYYHDTLGVNSRLDTIQAAILRVKLKYLDIWNEKRKQAALMYSDNLKKLYPLVITPKIFRDRQSVYHLYVIRTKKRNQLIKYLNDRGIQALIHYPIPLHRQKAFSYLKYKKGDFPVTDMISDQIISLPIFPEIKKEQILFIVKSIYNFY</sequence>
<organism evidence="6 7">
    <name type="scientific">Candidatus Roizmanbacteria bacterium GW2011_GWA2_36_23</name>
    <dbReference type="NCBI Taxonomy" id="1618480"/>
    <lineage>
        <taxon>Bacteria</taxon>
        <taxon>Candidatus Roizmaniibacteriota</taxon>
    </lineage>
</organism>
<dbReference type="GO" id="GO:0030170">
    <property type="term" value="F:pyridoxal phosphate binding"/>
    <property type="evidence" value="ECO:0007669"/>
    <property type="project" value="TreeGrafter"/>
</dbReference>
<comment type="similarity">
    <text evidence="2 5">Belongs to the DegT/DnrJ/EryC1 family.</text>
</comment>
<protein>
    <submittedName>
        <fullName evidence="6">Glutamine-scyllo-inositol transaminase</fullName>
    </submittedName>
</protein>
<feature type="active site" description="Proton acceptor" evidence="3">
    <location>
        <position position="188"/>
    </location>
</feature>
<keyword evidence="1 4" id="KW-0663">Pyridoxal phosphate</keyword>
<evidence type="ECO:0000313" key="7">
    <source>
        <dbReference type="Proteomes" id="UP000034344"/>
    </source>
</evidence>
<dbReference type="GO" id="GO:0008483">
    <property type="term" value="F:transaminase activity"/>
    <property type="evidence" value="ECO:0007669"/>
    <property type="project" value="TreeGrafter"/>
</dbReference>
<gene>
    <name evidence="6" type="ORF">US11_C0004G0006</name>
</gene>
<name>A0A0G0HCV6_9BACT</name>
<reference evidence="6 7" key="1">
    <citation type="journal article" date="2015" name="Nature">
        <title>rRNA introns, odd ribosomes, and small enigmatic genomes across a large radiation of phyla.</title>
        <authorList>
            <person name="Brown C.T."/>
            <person name="Hug L.A."/>
            <person name="Thomas B.C."/>
            <person name="Sharon I."/>
            <person name="Castelle C.J."/>
            <person name="Singh A."/>
            <person name="Wilkins M.J."/>
            <person name="Williams K.H."/>
            <person name="Banfield J.F."/>
        </authorList>
    </citation>
    <scope>NUCLEOTIDE SEQUENCE [LARGE SCALE GENOMIC DNA]</scope>
</reference>
<dbReference type="PANTHER" id="PTHR30244">
    <property type="entry name" value="TRANSAMINASE"/>
    <property type="match status" value="1"/>
</dbReference>
<dbReference type="PATRIC" id="fig|1618480.3.peg.317"/>
<dbReference type="Gene3D" id="3.90.1150.10">
    <property type="entry name" value="Aspartate Aminotransferase, domain 1"/>
    <property type="match status" value="1"/>
</dbReference>
<proteinExistence type="inferred from homology"/>
<dbReference type="Proteomes" id="UP000034344">
    <property type="component" value="Unassembled WGS sequence"/>
</dbReference>
<dbReference type="Gene3D" id="3.40.640.10">
    <property type="entry name" value="Type I PLP-dependent aspartate aminotransferase-like (Major domain)"/>
    <property type="match status" value="1"/>
</dbReference>
<evidence type="ECO:0000256" key="2">
    <source>
        <dbReference type="ARBA" id="ARBA00037999"/>
    </source>
</evidence>
<dbReference type="Pfam" id="PF01041">
    <property type="entry name" value="DegT_DnrJ_EryC1"/>
    <property type="match status" value="1"/>
</dbReference>
<evidence type="ECO:0000256" key="3">
    <source>
        <dbReference type="PIRSR" id="PIRSR000390-1"/>
    </source>
</evidence>
<dbReference type="AlphaFoldDB" id="A0A0G0HCV6"/>
<dbReference type="CDD" id="cd00616">
    <property type="entry name" value="AHBA_syn"/>
    <property type="match status" value="1"/>
</dbReference>
<evidence type="ECO:0000256" key="5">
    <source>
        <dbReference type="RuleBase" id="RU004508"/>
    </source>
</evidence>
<accession>A0A0G0HCV6</accession>
<dbReference type="STRING" id="1618480.US11_C0004G0006"/>
<dbReference type="InterPro" id="IPR015424">
    <property type="entry name" value="PyrdxlP-dep_Trfase"/>
</dbReference>
<dbReference type="SUPFAM" id="SSF53383">
    <property type="entry name" value="PLP-dependent transferases"/>
    <property type="match status" value="1"/>
</dbReference>
<dbReference type="PANTHER" id="PTHR30244:SF36">
    <property type="entry name" value="3-OXO-GLUCOSE-6-PHOSPHATE:GLUTAMATE AMINOTRANSFERASE"/>
    <property type="match status" value="1"/>
</dbReference>
<dbReference type="GO" id="GO:0000271">
    <property type="term" value="P:polysaccharide biosynthetic process"/>
    <property type="evidence" value="ECO:0007669"/>
    <property type="project" value="TreeGrafter"/>
</dbReference>
<dbReference type="EMBL" id="LBRS01000004">
    <property type="protein sequence ID" value="KKQ01736.1"/>
    <property type="molecule type" value="Genomic_DNA"/>
</dbReference>
<dbReference type="InterPro" id="IPR015421">
    <property type="entry name" value="PyrdxlP-dep_Trfase_major"/>
</dbReference>
<dbReference type="PIRSF" id="PIRSF000390">
    <property type="entry name" value="PLP_StrS"/>
    <property type="match status" value="1"/>
</dbReference>
<comment type="caution">
    <text evidence="6">The sequence shown here is derived from an EMBL/GenBank/DDBJ whole genome shotgun (WGS) entry which is preliminary data.</text>
</comment>
<evidence type="ECO:0000313" key="6">
    <source>
        <dbReference type="EMBL" id="KKQ01736.1"/>
    </source>
</evidence>
<dbReference type="InterPro" id="IPR000653">
    <property type="entry name" value="DegT/StrS_aminotransferase"/>
</dbReference>